<dbReference type="InterPro" id="IPR050872">
    <property type="entry name" value="PPR_P_subfamily"/>
</dbReference>
<organism evidence="2">
    <name type="scientific">Aphanomyces invadans</name>
    <dbReference type="NCBI Taxonomy" id="157072"/>
    <lineage>
        <taxon>Eukaryota</taxon>
        <taxon>Sar</taxon>
        <taxon>Stramenopiles</taxon>
        <taxon>Oomycota</taxon>
        <taxon>Saprolegniomycetes</taxon>
        <taxon>Saprolegniales</taxon>
        <taxon>Verrucalvaceae</taxon>
        <taxon>Aphanomyces</taxon>
    </lineage>
</organism>
<dbReference type="OrthoDB" id="185373at2759"/>
<proteinExistence type="inferred from homology"/>
<dbReference type="InterPro" id="IPR002885">
    <property type="entry name" value="PPR_rpt"/>
</dbReference>
<evidence type="ECO:0000313" key="2">
    <source>
        <dbReference type="EMBL" id="ETV91048.1"/>
    </source>
</evidence>
<evidence type="ECO:0000256" key="1">
    <source>
        <dbReference type="ARBA" id="ARBA00007626"/>
    </source>
</evidence>
<dbReference type="PANTHER" id="PTHR46128:SF211">
    <property type="entry name" value="PENTACOTRIPEPTIDE-REPEAT REGION OF PRORP DOMAIN-CONTAINING PROTEIN"/>
    <property type="match status" value="1"/>
</dbReference>
<reference evidence="2" key="1">
    <citation type="submission" date="2013-12" db="EMBL/GenBank/DDBJ databases">
        <title>The Genome Sequence of Aphanomyces invadans NJM9701.</title>
        <authorList>
            <consortium name="The Broad Institute Genomics Platform"/>
            <person name="Russ C."/>
            <person name="Tyler B."/>
            <person name="van West P."/>
            <person name="Dieguez-Uribeondo J."/>
            <person name="Young S.K."/>
            <person name="Zeng Q."/>
            <person name="Gargeya S."/>
            <person name="Fitzgerald M."/>
            <person name="Abouelleil A."/>
            <person name="Alvarado L."/>
            <person name="Chapman S.B."/>
            <person name="Gainer-Dewar J."/>
            <person name="Goldberg J."/>
            <person name="Griggs A."/>
            <person name="Gujja S."/>
            <person name="Hansen M."/>
            <person name="Howarth C."/>
            <person name="Imamovic A."/>
            <person name="Ireland A."/>
            <person name="Larimer J."/>
            <person name="McCowan C."/>
            <person name="Murphy C."/>
            <person name="Pearson M."/>
            <person name="Poon T.W."/>
            <person name="Priest M."/>
            <person name="Roberts A."/>
            <person name="Saif S."/>
            <person name="Shea T."/>
            <person name="Sykes S."/>
            <person name="Wortman J."/>
            <person name="Nusbaum C."/>
            <person name="Birren B."/>
        </authorList>
    </citation>
    <scope>NUCLEOTIDE SEQUENCE [LARGE SCALE GENOMIC DNA]</scope>
    <source>
        <strain evidence="2">NJM9701</strain>
    </source>
</reference>
<dbReference type="PANTHER" id="PTHR46128">
    <property type="entry name" value="MITOCHONDRIAL GROUP I INTRON SPLICING FACTOR CCM1"/>
    <property type="match status" value="1"/>
</dbReference>
<dbReference type="VEuPathDB" id="FungiDB:H310_14288"/>
<evidence type="ECO:0008006" key="3">
    <source>
        <dbReference type="Google" id="ProtNLM"/>
    </source>
</evidence>
<dbReference type="EMBL" id="KI914016">
    <property type="protein sequence ID" value="ETV91048.1"/>
    <property type="molecule type" value="Genomic_DNA"/>
</dbReference>
<gene>
    <name evidence="2" type="ORF">H310_14288</name>
</gene>
<dbReference type="Pfam" id="PF13812">
    <property type="entry name" value="PPR_3"/>
    <property type="match status" value="1"/>
</dbReference>
<comment type="similarity">
    <text evidence="1">Belongs to the PPR family. P subfamily.</text>
</comment>
<dbReference type="RefSeq" id="XP_008880328.1">
    <property type="nucleotide sequence ID" value="XM_008882106.1"/>
</dbReference>
<dbReference type="Pfam" id="PF01535">
    <property type="entry name" value="PPR"/>
    <property type="match status" value="2"/>
</dbReference>
<dbReference type="STRING" id="157072.A0A024TAI3"/>
<name>A0A024TAI3_9STRA</name>
<dbReference type="GeneID" id="20091338"/>
<dbReference type="InterPro" id="IPR011990">
    <property type="entry name" value="TPR-like_helical_dom_sf"/>
</dbReference>
<dbReference type="eggNOG" id="KOG4197">
    <property type="taxonomic scope" value="Eukaryota"/>
</dbReference>
<accession>A0A024TAI3</accession>
<dbReference type="AlphaFoldDB" id="A0A024TAI3"/>
<sequence length="764" mass="84771">MLGRSAQGLRASCAVASRCMSSVQFNEDARRNSSAIERAVAEATALLRQRLHDAEVENAQLRLALKNATMHRPDQPPSVVKAKTPAASATVKPRASLVEHKPAGLDATDCLRPVQEEAAGFPTEAKMKSDLYGGSTPVQFYFRLIECTRKYMLSPKLRKTLSTMPLLEMSWTSKEAPAILTALVLLDRLNDAKVFASRYGSDLALQHRFMAQASRVKCPDVAISILANVADVHSADAIDAYLYTGAISACSNGPAEFVPMAFELFEDLIRAPHVDATALTYAAVLSACSRLDKWDYAMRVLRMIQALPDRADVIATVIQTVGLANHHEFAFRLFKFALDAHLPLPERAVRVALSSCAKVSNRDSAVDRLDKLLQSVLSPSAATPSYSLKLYNALIAAYANLEPATSFDVYDALHARGFVPDIYTYNSVLLACVRARDIPRGLALFRAMPVQFDLVTICTMLQLCRQSSNDVDAAVQMATDLYFDGLNAFGPSITLYEEYLETLVEHERVEMAVQLYDKNRRLADFMRTSKLLNLLLRATKHDVATAQRIFDDFANRNVPVASVSWNHLMAAYIAANDLGRAEQVLIKMQQLQVATVFSYQLLMAAYYNSKEYTHCARIFDQFDGLRFQRMHSGIHAKPQKVPQSGVVILASRALYELKDYRAVVAMAPSFHAPRLSQLTDGCKKELVRQAILASEQLDDWQSCVQLYGEMVRAGVSDVKAYEATVRAVAKAGEFEAALDVNGGDWYRNDRHDKHSKGWFAPQDD</sequence>
<protein>
    <recommendedName>
        <fullName evidence="3">Pentacotripeptide-repeat region of PRORP domain-containing protein</fullName>
    </recommendedName>
</protein>
<dbReference type="Gene3D" id="1.25.40.10">
    <property type="entry name" value="Tetratricopeptide repeat domain"/>
    <property type="match status" value="3"/>
</dbReference>